<keyword evidence="2" id="KW-1185">Reference proteome</keyword>
<accession>A0AAD9MQ29</accession>
<evidence type="ECO:0000313" key="1">
    <source>
        <dbReference type="EMBL" id="KAK2139571.1"/>
    </source>
</evidence>
<gene>
    <name evidence="1" type="ORF">LSH36_1715g00000</name>
</gene>
<dbReference type="Gene3D" id="1.10.357.40">
    <property type="entry name" value="YbiA-like"/>
    <property type="match status" value="1"/>
</dbReference>
<proteinExistence type="predicted"/>
<protein>
    <submittedName>
        <fullName evidence="1">Uncharacterized protein</fullName>
    </submittedName>
</protein>
<name>A0AAD9MQ29_9ANNE</name>
<dbReference type="SUPFAM" id="SSF143990">
    <property type="entry name" value="YbiA-like"/>
    <property type="match status" value="1"/>
</dbReference>
<comment type="caution">
    <text evidence="1">The sequence shown here is derived from an EMBL/GenBank/DDBJ whole genome shotgun (WGS) entry which is preliminary data.</text>
</comment>
<sequence>MATPPVPTISPSDIPDGSMEAKMDFLVSKVLAINTDTSKIIENQLQQMQTLTGNVNTISIDVENLKLENTVLKVANVKLTDKIVSLECYYRLNNVILRNVPEEQGSSTVMATVTNILTETMMIPNVSSMLFDDVHRQDLPDSYVKARGQLRPVMTAAKLCGKNASFNGDKLKVDGHSYGMDDIPNLPSHLNQEKACTKRTNYVIIFFGKHSPLSNLHECSLTLDGAQYTGVEQRYQQKKAEWARNDKLAQQIISTTFPARQKYLGDKVKVDDEAWKTTGFD</sequence>
<dbReference type="EMBL" id="JAODUP010001712">
    <property type="protein sequence ID" value="KAK2139571.1"/>
    <property type="molecule type" value="Genomic_DNA"/>
</dbReference>
<dbReference type="CDD" id="cd15457">
    <property type="entry name" value="NADAR"/>
    <property type="match status" value="1"/>
</dbReference>
<organism evidence="1 2">
    <name type="scientific">Paralvinella palmiformis</name>
    <dbReference type="NCBI Taxonomy" id="53620"/>
    <lineage>
        <taxon>Eukaryota</taxon>
        <taxon>Metazoa</taxon>
        <taxon>Spiralia</taxon>
        <taxon>Lophotrochozoa</taxon>
        <taxon>Annelida</taxon>
        <taxon>Polychaeta</taxon>
        <taxon>Sedentaria</taxon>
        <taxon>Canalipalpata</taxon>
        <taxon>Terebellida</taxon>
        <taxon>Terebelliformia</taxon>
        <taxon>Alvinellidae</taxon>
        <taxon>Paralvinella</taxon>
    </lineage>
</organism>
<dbReference type="InterPro" id="IPR012816">
    <property type="entry name" value="NADAR"/>
</dbReference>
<dbReference type="Proteomes" id="UP001208570">
    <property type="component" value="Unassembled WGS sequence"/>
</dbReference>
<evidence type="ECO:0000313" key="2">
    <source>
        <dbReference type="Proteomes" id="UP001208570"/>
    </source>
</evidence>
<dbReference type="AlphaFoldDB" id="A0AAD9MQ29"/>
<reference evidence="1" key="1">
    <citation type="journal article" date="2023" name="Mol. Biol. Evol.">
        <title>Third-Generation Sequencing Reveals the Adaptive Role of the Epigenome in Three Deep-Sea Polychaetes.</title>
        <authorList>
            <person name="Perez M."/>
            <person name="Aroh O."/>
            <person name="Sun Y."/>
            <person name="Lan Y."/>
            <person name="Juniper S.K."/>
            <person name="Young C.R."/>
            <person name="Angers B."/>
            <person name="Qian P.Y."/>
        </authorList>
    </citation>
    <scope>NUCLEOTIDE SEQUENCE</scope>
    <source>
        <strain evidence="1">P08H-3</strain>
    </source>
</reference>
<dbReference type="InterPro" id="IPR037238">
    <property type="entry name" value="YbiA-like_sf"/>
</dbReference>